<name>A0A0X3VJ80_STRVO</name>
<dbReference type="Proteomes" id="UP000053413">
    <property type="component" value="Unassembled WGS sequence"/>
</dbReference>
<protein>
    <recommendedName>
        <fullName evidence="3">SDR family NAD(P)-dependent oxidoreductase</fullName>
    </recommendedName>
</protein>
<sequence length="106" mass="11017">MSTAPSPSPSRTVLVAGAGTGIGALSSVSLARAGHRVFASMRDPRGRNARKADEVVRVAGLPVGQRPRRAIADGSDYGAEIINGAAEELRLRLARRMGITGLLGRL</sequence>
<gene>
    <name evidence="1" type="ORF">ADL28_39125</name>
</gene>
<dbReference type="EMBL" id="LLZJ01000408">
    <property type="protein sequence ID" value="KUL44901.1"/>
    <property type="molecule type" value="Genomic_DNA"/>
</dbReference>
<evidence type="ECO:0008006" key="3">
    <source>
        <dbReference type="Google" id="ProtNLM"/>
    </source>
</evidence>
<dbReference type="RefSeq" id="WP_059148564.1">
    <property type="nucleotide sequence ID" value="NZ_LLZJ01000408.1"/>
</dbReference>
<dbReference type="InterPro" id="IPR036291">
    <property type="entry name" value="NAD(P)-bd_dom_sf"/>
</dbReference>
<reference evidence="2" key="1">
    <citation type="submission" date="2015-10" db="EMBL/GenBank/DDBJ databases">
        <authorList>
            <person name="Ju K.-S."/>
            <person name="Doroghazi J.R."/>
            <person name="Metcalf W.W."/>
        </authorList>
    </citation>
    <scope>NUCLEOTIDE SEQUENCE [LARGE SCALE GENOMIC DNA]</scope>
    <source>
        <strain evidence="2">NRRL F-8817</strain>
    </source>
</reference>
<comment type="caution">
    <text evidence="1">The sequence shown here is derived from an EMBL/GenBank/DDBJ whole genome shotgun (WGS) entry which is preliminary data.</text>
</comment>
<organism evidence="1 2">
    <name type="scientific">Streptomyces violaceusniger</name>
    <dbReference type="NCBI Taxonomy" id="68280"/>
    <lineage>
        <taxon>Bacteria</taxon>
        <taxon>Bacillati</taxon>
        <taxon>Actinomycetota</taxon>
        <taxon>Actinomycetes</taxon>
        <taxon>Kitasatosporales</taxon>
        <taxon>Streptomycetaceae</taxon>
        <taxon>Streptomyces</taxon>
        <taxon>Streptomyces violaceusniger group</taxon>
    </lineage>
</organism>
<dbReference type="OrthoDB" id="9792003at2"/>
<proteinExistence type="predicted"/>
<dbReference type="SUPFAM" id="SSF51735">
    <property type="entry name" value="NAD(P)-binding Rossmann-fold domains"/>
    <property type="match status" value="1"/>
</dbReference>
<dbReference type="AlphaFoldDB" id="A0A0X3VJ80"/>
<evidence type="ECO:0000313" key="1">
    <source>
        <dbReference type="EMBL" id="KUL44901.1"/>
    </source>
</evidence>
<dbReference type="Gene3D" id="3.40.50.720">
    <property type="entry name" value="NAD(P)-binding Rossmann-like Domain"/>
    <property type="match status" value="1"/>
</dbReference>
<accession>A0A0X3VJ80</accession>
<evidence type="ECO:0000313" key="2">
    <source>
        <dbReference type="Proteomes" id="UP000053413"/>
    </source>
</evidence>